<reference evidence="10 11" key="2">
    <citation type="submission" date="2014-09" db="EMBL/GenBank/DDBJ databases">
        <authorList>
            <consortium name="NBRP consortium"/>
            <person name="Sawabe T."/>
            <person name="Meirelles P."/>
            <person name="Nakanishi M."/>
            <person name="Sayaka M."/>
            <person name="Hattori M."/>
            <person name="Ohkuma M."/>
        </authorList>
    </citation>
    <scope>NUCLEOTIDE SEQUENCE [LARGE SCALE GENOMIC DNA]</scope>
    <source>
        <strain evidence="11">JCM19235</strain>
    </source>
</reference>
<dbReference type="GO" id="GO:0004563">
    <property type="term" value="F:beta-N-acetylhexosaminidase activity"/>
    <property type="evidence" value="ECO:0007669"/>
    <property type="project" value="UniProtKB-EC"/>
</dbReference>
<dbReference type="STRING" id="990268.JCM19235_4689"/>
<dbReference type="GO" id="GO:0005975">
    <property type="term" value="P:carbohydrate metabolic process"/>
    <property type="evidence" value="ECO:0007669"/>
    <property type="project" value="InterPro"/>
</dbReference>
<reference evidence="10 11" key="1">
    <citation type="submission" date="2014-09" db="EMBL/GenBank/DDBJ databases">
        <title>Vibrio maritimus JCM 19235. (C45) whole genome shotgun sequence.</title>
        <authorList>
            <person name="Sawabe T."/>
            <person name="Meirelles P."/>
            <person name="Nakanishi M."/>
            <person name="Sayaka M."/>
            <person name="Hattori M."/>
            <person name="Ohkuma M."/>
        </authorList>
    </citation>
    <scope>NUCLEOTIDE SEQUENCE [LARGE SCALE GENOMIC DNA]</scope>
    <source>
        <strain evidence="11">JCM19235</strain>
    </source>
</reference>
<keyword evidence="5 10" id="KW-0326">Glycosidase</keyword>
<dbReference type="InterPro" id="IPR015883">
    <property type="entry name" value="Glyco_hydro_20_cat"/>
</dbReference>
<sequence>MSKPTLHFEVVNNETQSLKLHIVLENSTESQIHDFVLCFDMPRFLDKSRVVNGVVKSQVGSHIELAPLEGMRIAAGESWTVTIESHTSGLFNLSERPSGPYLKVDQEFIEVAVGSHSMPQPESLELNPQPMPAPKAGVIPQPNQVVANQGTFIWQNTVSVSVANEVSHNAISWLTQQFSETQFEQTDSNPLVSFVESKQLAEEAYQLTVSEQSVKIEASSASGFLYGAVTLAQLVVTGRNVVDCAVITDAPQYSYRGQFLDCARSFHDIDTVKSVLDQMTWLKLNTFHWHLTDDEAWRMEIDAYPTLTELGAWRGEGEIQLRSLGPVRIVMAAFLLKRKLQKWLHMRRHERSLSSLRLIFRDMRGTHYGAASFADRERRYL</sequence>
<name>A0A090S5A0_9VIBR</name>
<dbReference type="Gene3D" id="3.30.379.10">
    <property type="entry name" value="Chitobiase/beta-hexosaminidase domain 2-like"/>
    <property type="match status" value="1"/>
</dbReference>
<dbReference type="InterPro" id="IPR025705">
    <property type="entry name" value="Beta_hexosaminidase_sua/sub"/>
</dbReference>
<evidence type="ECO:0000313" key="10">
    <source>
        <dbReference type="EMBL" id="GAL22731.1"/>
    </source>
</evidence>
<evidence type="ECO:0000256" key="5">
    <source>
        <dbReference type="ARBA" id="ARBA00023295"/>
    </source>
</evidence>
<evidence type="ECO:0000256" key="7">
    <source>
        <dbReference type="ARBA" id="ARBA00033000"/>
    </source>
</evidence>
<comment type="similarity">
    <text evidence="2">Belongs to the glycosyl hydrolase 20 family.</text>
</comment>
<dbReference type="AlphaFoldDB" id="A0A090S5A0"/>
<dbReference type="SUPFAM" id="SSF51445">
    <property type="entry name" value="(Trans)glycosidases"/>
    <property type="match status" value="1"/>
</dbReference>
<dbReference type="InterPro" id="IPR029018">
    <property type="entry name" value="Hex-like_dom2"/>
</dbReference>
<comment type="catalytic activity">
    <reaction evidence="1">
        <text>Hydrolysis of terminal non-reducing N-acetyl-D-hexosamine residues in N-acetyl-beta-D-hexosaminides.</text>
        <dbReference type="EC" id="3.2.1.52"/>
    </reaction>
</comment>
<feature type="domain" description="Glycoside hydrolase family 20 catalytic" evidence="8">
    <location>
        <begin position="253"/>
        <end position="317"/>
    </location>
</feature>
<gene>
    <name evidence="10" type="ORF">JCM19235_4689</name>
</gene>
<dbReference type="PRINTS" id="PR00738">
    <property type="entry name" value="GLHYDRLASE20"/>
</dbReference>
<dbReference type="EMBL" id="BBMR01000015">
    <property type="protein sequence ID" value="GAL22731.1"/>
    <property type="molecule type" value="Genomic_DNA"/>
</dbReference>
<dbReference type="Pfam" id="PF00728">
    <property type="entry name" value="Glyco_hydro_20"/>
    <property type="match status" value="1"/>
</dbReference>
<evidence type="ECO:0000256" key="1">
    <source>
        <dbReference type="ARBA" id="ARBA00001231"/>
    </source>
</evidence>
<evidence type="ECO:0000256" key="6">
    <source>
        <dbReference type="ARBA" id="ARBA00030512"/>
    </source>
</evidence>
<accession>A0A090S5A0</accession>
<dbReference type="SUPFAM" id="SSF55545">
    <property type="entry name" value="beta-N-acetylhexosaminidase-like domain"/>
    <property type="match status" value="1"/>
</dbReference>
<dbReference type="PANTHER" id="PTHR22600">
    <property type="entry name" value="BETA-HEXOSAMINIDASE"/>
    <property type="match status" value="1"/>
</dbReference>
<keyword evidence="4 10" id="KW-0378">Hydrolase</keyword>
<keyword evidence="11" id="KW-1185">Reference proteome</keyword>
<dbReference type="Gene3D" id="3.20.20.80">
    <property type="entry name" value="Glycosidases"/>
    <property type="match status" value="1"/>
</dbReference>
<dbReference type="InterPro" id="IPR015882">
    <property type="entry name" value="HEX_bac_N"/>
</dbReference>
<dbReference type="Pfam" id="PF02838">
    <property type="entry name" value="Glyco_hydro_20b"/>
    <property type="match status" value="1"/>
</dbReference>
<dbReference type="GO" id="GO:0016020">
    <property type="term" value="C:membrane"/>
    <property type="evidence" value="ECO:0007669"/>
    <property type="project" value="TreeGrafter"/>
</dbReference>
<comment type="caution">
    <text evidence="10">The sequence shown here is derived from an EMBL/GenBank/DDBJ whole genome shotgun (WGS) entry which is preliminary data.</text>
</comment>
<evidence type="ECO:0000256" key="3">
    <source>
        <dbReference type="ARBA" id="ARBA00012663"/>
    </source>
</evidence>
<dbReference type="InterPro" id="IPR017853">
    <property type="entry name" value="GH"/>
</dbReference>
<feature type="domain" description="Beta-hexosaminidase bacterial type N-terminal" evidence="9">
    <location>
        <begin position="137"/>
        <end position="250"/>
    </location>
</feature>
<dbReference type="GO" id="GO:0030203">
    <property type="term" value="P:glycosaminoglycan metabolic process"/>
    <property type="evidence" value="ECO:0007669"/>
    <property type="project" value="TreeGrafter"/>
</dbReference>
<organism evidence="10 11">
    <name type="scientific">Vibrio maritimus</name>
    <dbReference type="NCBI Taxonomy" id="990268"/>
    <lineage>
        <taxon>Bacteria</taxon>
        <taxon>Pseudomonadati</taxon>
        <taxon>Pseudomonadota</taxon>
        <taxon>Gammaproteobacteria</taxon>
        <taxon>Vibrionales</taxon>
        <taxon>Vibrionaceae</taxon>
        <taxon>Vibrio</taxon>
    </lineage>
</organism>
<evidence type="ECO:0000256" key="2">
    <source>
        <dbReference type="ARBA" id="ARBA00006285"/>
    </source>
</evidence>
<protein>
    <recommendedName>
        <fullName evidence="3">beta-N-acetylhexosaminidase</fullName>
        <ecNumber evidence="3">3.2.1.52</ecNumber>
    </recommendedName>
    <alternativeName>
        <fullName evidence="6">Beta-N-acetylhexosaminidase</fullName>
    </alternativeName>
    <alternativeName>
        <fullName evidence="7">N-acetyl-beta-glucosaminidase</fullName>
    </alternativeName>
</protein>
<evidence type="ECO:0000259" key="9">
    <source>
        <dbReference type="Pfam" id="PF02838"/>
    </source>
</evidence>
<dbReference type="Proteomes" id="UP000029228">
    <property type="component" value="Unassembled WGS sequence"/>
</dbReference>
<dbReference type="PANTHER" id="PTHR22600:SF57">
    <property type="entry name" value="BETA-N-ACETYLHEXOSAMINIDASE"/>
    <property type="match status" value="1"/>
</dbReference>
<evidence type="ECO:0000256" key="4">
    <source>
        <dbReference type="ARBA" id="ARBA00022801"/>
    </source>
</evidence>
<dbReference type="OrthoDB" id="9763537at2"/>
<proteinExistence type="inferred from homology"/>
<dbReference type="EC" id="3.2.1.52" evidence="3"/>
<evidence type="ECO:0000313" key="11">
    <source>
        <dbReference type="Proteomes" id="UP000029228"/>
    </source>
</evidence>
<evidence type="ECO:0000259" key="8">
    <source>
        <dbReference type="Pfam" id="PF00728"/>
    </source>
</evidence>